<dbReference type="PROSITE" id="PS00893">
    <property type="entry name" value="NUDIX_BOX"/>
    <property type="match status" value="1"/>
</dbReference>
<sequence>MSADNPAESRERMVSFRTGGHRFNLRAAAVIIEDGYALLHRLEDEPVWALPGGRVELGESAASAVAREMLEEANEHIEGGELLFVVENFFEYDGTPQHEVGLYFRSALQPESRLHDKTVSHKGTESGKALEFCWFQLTELEGVNLHPAFLREALVALPDAVRHVVQRAPITTP</sequence>
<dbReference type="InterPro" id="IPR020084">
    <property type="entry name" value="NUDIX_hydrolase_CS"/>
</dbReference>
<evidence type="ECO:0000256" key="1">
    <source>
        <dbReference type="ARBA" id="ARBA00001946"/>
    </source>
</evidence>
<dbReference type="PANTHER" id="PTHR43046:SF14">
    <property type="entry name" value="MUTT_NUDIX FAMILY PROTEIN"/>
    <property type="match status" value="1"/>
</dbReference>
<comment type="caution">
    <text evidence="4">The sequence shown here is derived from an EMBL/GenBank/DDBJ whole genome shotgun (WGS) entry which is preliminary data.</text>
</comment>
<evidence type="ECO:0000313" key="4">
    <source>
        <dbReference type="EMBL" id="MDY0746678.1"/>
    </source>
</evidence>
<organism evidence="4 5">
    <name type="scientific">Roseateles agri</name>
    <dbReference type="NCBI Taxonomy" id="3098619"/>
    <lineage>
        <taxon>Bacteria</taxon>
        <taxon>Pseudomonadati</taxon>
        <taxon>Pseudomonadota</taxon>
        <taxon>Betaproteobacteria</taxon>
        <taxon>Burkholderiales</taxon>
        <taxon>Sphaerotilaceae</taxon>
        <taxon>Roseateles</taxon>
    </lineage>
</organism>
<dbReference type="PROSITE" id="PS51462">
    <property type="entry name" value="NUDIX"/>
    <property type="match status" value="1"/>
</dbReference>
<feature type="domain" description="Nudix hydrolase" evidence="3">
    <location>
        <begin position="22"/>
        <end position="158"/>
    </location>
</feature>
<keyword evidence="2" id="KW-0378">Hydrolase</keyword>
<dbReference type="InterPro" id="IPR000086">
    <property type="entry name" value="NUDIX_hydrolase_dom"/>
</dbReference>
<comment type="cofactor">
    <cofactor evidence="1">
        <name>Mg(2+)</name>
        <dbReference type="ChEBI" id="CHEBI:18420"/>
    </cofactor>
</comment>
<keyword evidence="5" id="KW-1185">Reference proteome</keyword>
<dbReference type="SUPFAM" id="SSF55811">
    <property type="entry name" value="Nudix"/>
    <property type="match status" value="1"/>
</dbReference>
<dbReference type="Gene3D" id="3.90.79.10">
    <property type="entry name" value="Nucleoside Triphosphate Pyrophosphohydrolase"/>
    <property type="match status" value="1"/>
</dbReference>
<dbReference type="InterPro" id="IPR015797">
    <property type="entry name" value="NUDIX_hydrolase-like_dom_sf"/>
</dbReference>
<name>A0ABU5DK51_9BURK</name>
<dbReference type="CDD" id="cd04688">
    <property type="entry name" value="NUDIX_Hydrolase"/>
    <property type="match status" value="1"/>
</dbReference>
<dbReference type="RefSeq" id="WP_320424623.1">
    <property type="nucleotide sequence ID" value="NZ_JAXCLA010000006.1"/>
</dbReference>
<dbReference type="PANTHER" id="PTHR43046">
    <property type="entry name" value="GDP-MANNOSE MANNOSYL HYDROLASE"/>
    <property type="match status" value="1"/>
</dbReference>
<reference evidence="4 5" key="1">
    <citation type="submission" date="2023-11" db="EMBL/GenBank/DDBJ databases">
        <title>Paucibacter sp. nov., isolated from fresh soil in Korea.</title>
        <authorList>
            <person name="Le N.T.T."/>
        </authorList>
    </citation>
    <scope>NUCLEOTIDE SEQUENCE [LARGE SCALE GENOMIC DNA]</scope>
    <source>
        <strain evidence="4 5">R3-3</strain>
    </source>
</reference>
<gene>
    <name evidence="4" type="ORF">SNE35_19350</name>
</gene>
<accession>A0ABU5DK51</accession>
<evidence type="ECO:0000313" key="5">
    <source>
        <dbReference type="Proteomes" id="UP001285263"/>
    </source>
</evidence>
<dbReference type="EMBL" id="JAXCLA010000006">
    <property type="protein sequence ID" value="MDY0746678.1"/>
    <property type="molecule type" value="Genomic_DNA"/>
</dbReference>
<dbReference type="Proteomes" id="UP001285263">
    <property type="component" value="Unassembled WGS sequence"/>
</dbReference>
<proteinExistence type="predicted"/>
<evidence type="ECO:0000256" key="2">
    <source>
        <dbReference type="ARBA" id="ARBA00022801"/>
    </source>
</evidence>
<evidence type="ECO:0000259" key="3">
    <source>
        <dbReference type="PROSITE" id="PS51462"/>
    </source>
</evidence>
<dbReference type="Pfam" id="PF00293">
    <property type="entry name" value="NUDIX"/>
    <property type="match status" value="1"/>
</dbReference>
<protein>
    <submittedName>
        <fullName evidence="4">NUDIX domain-containing protein</fullName>
    </submittedName>
</protein>